<evidence type="ECO:0000256" key="1">
    <source>
        <dbReference type="ARBA" id="ARBA00022737"/>
    </source>
</evidence>
<dbReference type="Gene3D" id="3.90.930.1">
    <property type="match status" value="1"/>
</dbReference>
<feature type="domain" description="SLH" evidence="3">
    <location>
        <begin position="1224"/>
        <end position="1287"/>
    </location>
</feature>
<dbReference type="InterPro" id="IPR056284">
    <property type="entry name" value="AIR9-like_A9"/>
</dbReference>
<dbReference type="PROSITE" id="PS51272">
    <property type="entry name" value="SLH"/>
    <property type="match status" value="2"/>
</dbReference>
<dbReference type="InterPro" id="IPR008928">
    <property type="entry name" value="6-hairpin_glycosidase_sf"/>
</dbReference>
<gene>
    <name evidence="4" type="ORF">H8S62_10585</name>
</gene>
<organism evidence="4 5">
    <name type="scientific">Lawsonibacter faecis</name>
    <dbReference type="NCBI Taxonomy" id="2763052"/>
    <lineage>
        <taxon>Bacteria</taxon>
        <taxon>Bacillati</taxon>
        <taxon>Bacillota</taxon>
        <taxon>Clostridia</taxon>
        <taxon>Eubacteriales</taxon>
        <taxon>Oscillospiraceae</taxon>
        <taxon>Lawsonibacter</taxon>
    </lineage>
</organism>
<dbReference type="Pfam" id="PF00395">
    <property type="entry name" value="SLH"/>
    <property type="match status" value="2"/>
</dbReference>
<dbReference type="Pfam" id="PF18998">
    <property type="entry name" value="Flg_new_2"/>
    <property type="match status" value="1"/>
</dbReference>
<proteinExistence type="predicted"/>
<dbReference type="InterPro" id="IPR012341">
    <property type="entry name" value="6hp_glycosidase-like_sf"/>
</dbReference>
<dbReference type="Gene3D" id="2.60.40.2700">
    <property type="match status" value="1"/>
</dbReference>
<dbReference type="Pfam" id="PF23197">
    <property type="entry name" value="IG_AIR9"/>
    <property type="match status" value="1"/>
</dbReference>
<reference evidence="4" key="1">
    <citation type="submission" date="2020-08" db="EMBL/GenBank/DDBJ databases">
        <title>Genome public.</title>
        <authorList>
            <person name="Liu C."/>
            <person name="Sun Q."/>
        </authorList>
    </citation>
    <scope>NUCLEOTIDE SEQUENCE</scope>
    <source>
        <strain evidence="4">NSJ-52</strain>
    </source>
</reference>
<evidence type="ECO:0000313" key="4">
    <source>
        <dbReference type="EMBL" id="MBC5737451.1"/>
    </source>
</evidence>
<feature type="compositionally biased region" description="Polar residues" evidence="2">
    <location>
        <begin position="261"/>
        <end position="285"/>
    </location>
</feature>
<feature type="domain" description="SLH" evidence="3">
    <location>
        <begin position="1333"/>
        <end position="1391"/>
    </location>
</feature>
<protein>
    <submittedName>
        <fullName evidence="4">S-layer homology domain-containing protein</fullName>
    </submittedName>
</protein>
<keyword evidence="5" id="KW-1185">Reference proteome</keyword>
<name>A0A8J6MD24_9FIRM</name>
<dbReference type="InterPro" id="IPR001119">
    <property type="entry name" value="SLH_dom"/>
</dbReference>
<dbReference type="Gene3D" id="2.60.40.2340">
    <property type="match status" value="1"/>
</dbReference>
<dbReference type="SUPFAM" id="SSF48208">
    <property type="entry name" value="Six-hairpin glycosidases"/>
    <property type="match status" value="1"/>
</dbReference>
<feature type="region of interest" description="Disordered" evidence="2">
    <location>
        <begin position="260"/>
        <end position="285"/>
    </location>
</feature>
<evidence type="ECO:0000259" key="3">
    <source>
        <dbReference type="PROSITE" id="PS51272"/>
    </source>
</evidence>
<dbReference type="RefSeq" id="WP_186919264.1">
    <property type="nucleotide sequence ID" value="NZ_JACOPQ010000007.1"/>
</dbReference>
<comment type="caution">
    <text evidence="4">The sequence shown here is derived from an EMBL/GenBank/DDBJ whole genome shotgun (WGS) entry which is preliminary data.</text>
</comment>
<dbReference type="InterPro" id="IPR044060">
    <property type="entry name" value="Bacterial_rp_domain"/>
</dbReference>
<feature type="region of interest" description="Disordered" evidence="2">
    <location>
        <begin position="1127"/>
        <end position="1152"/>
    </location>
</feature>
<dbReference type="EMBL" id="JACOPQ010000007">
    <property type="protein sequence ID" value="MBC5737451.1"/>
    <property type="molecule type" value="Genomic_DNA"/>
</dbReference>
<evidence type="ECO:0000256" key="2">
    <source>
        <dbReference type="SAM" id="MobiDB-lite"/>
    </source>
</evidence>
<evidence type="ECO:0000313" key="5">
    <source>
        <dbReference type="Proteomes" id="UP000607645"/>
    </source>
</evidence>
<accession>A0A8J6MD24</accession>
<dbReference type="GO" id="GO:0005975">
    <property type="term" value="P:carbohydrate metabolic process"/>
    <property type="evidence" value="ECO:0007669"/>
    <property type="project" value="InterPro"/>
</dbReference>
<dbReference type="Proteomes" id="UP000607645">
    <property type="component" value="Unassembled WGS sequence"/>
</dbReference>
<dbReference type="Gene3D" id="1.50.10.10">
    <property type="match status" value="1"/>
</dbReference>
<sequence length="1391" mass="148211">MGIENITAGTEERMELPNGSTYRAAHTLPAIKARQGDTLRIYSSGGKGWTNGDDFFLAYDFSQVTLDLLEGVDLTDGTALRLPWAGDYQFEASVTGDGVTVGGQTVSGNTSLTLEALELDTMLTIVVPQGCAVTGASLTFDTSGIPNEAPTASNAVIVGAPLHTGITLTGSYDFADSDDGQGGSEGGSTFRWLQADEAAGAYAPIPNATGKAFELTDAQDGKYIRFEVTPVDGLGLAGDAISSAPVGPVTINYVRNPSLDIENSSKSPEGWSSKNGGSMPNSSSAARNGFRFARIPAERSDAKVSYAVDISRTAFYEAGVWVKNPAGGGVFGVRNHATGAVIGSVELAANKAYTFVSVADLPLEKGAKIEVFLTGSADCGQIDADDFQLVRQEGGELPPFVTLHSFRVAEQIRQTIDAENKTITFHVLHGTDVTALEVTAAVSEGASISPASGTAVDFSSPVEFTITNGDVSQVWTVDCIVDEERLALRSDNQVLAEGFNWAVDKTDQFVMTGTKNGPINVPQSSGQTADYIPSYWAGYYDRTAFYSRDFVHQAVGAQIVGLWNENYSMFHTFADFADEAHKWYTGWAFNFDGSIYTMDYKGNDNFVREVPAQFELVEKAYQQYLWSGDERYIRDETMWNFYTKVMTDFITLHDTNGNGVAEGTGKGIFQGSCTYNERGGQPIIEAGDAIGAQYQATLAYAAMLEARGEHDASKAWYQKAADLKTYFDEVWSVSPDDPDGPYARALSTDGETRYNDFGKENSWFMPMKQITTPGPRTDAYLNFIADEVGDHIGDKPNSPSNIEAWTYLPDVFFPYNRANDAWKYMKYILSVKDDPHERPIQGTNGDYPELSYTTLSSTIAGMMGVEPDAAAHKIATAPRLPDEIGYVEADHIEIGGHIVDLRHDGLTKSTLTNRQGAPAPLTWEIRFYGKYQDILVDGVSIRAAQKDINGVTVSFVTATVPAGDTVTAQAGRPGEPVELFSVTIAPMDNGGVAADKAGAGAGETVTLTVTPADGYVLTAGSLKVNGSAEGVTAAAENTFTFVMPAEDVTVSAVFESAYVPPIYSGGSNTTTETVQNGDGSTTRIVTNKATGTVTETTTYPNGDKTAVETKKDGTVTETVTRKDGFRSETVTKPDGSFTSKATDENGVKTETTGTSEGEITASVALPGNVEQARVLVPVPEVTSGTVAVLVHEDGSETVLKTSVATGDGVSFLATGDIKVKIVDNSKAFADVAEGHWAYDAIQFAASRELFTGTGAGSFSPAGDMTRSMLVTVLARLDGQETSGGAAWYSKAMDWGMEAGITDGANMDASVTRESLVVMLCRYAKAETTEAEALNDFPDADKVSDWAVDAMSWAVANGILTGNGTGELNPAGNASRAEVAAILMRFVAQMAK</sequence>
<keyword evidence="1" id="KW-0677">Repeat</keyword>